<dbReference type="InterPro" id="IPR001926">
    <property type="entry name" value="TrpB-like_PALP"/>
</dbReference>
<gene>
    <name evidence="5" type="ORF">EKO24_011450</name>
</gene>
<reference evidence="5 6" key="1">
    <citation type="journal article" date="2019" name="Antonie Van Leeuwenhoek">
        <title>Description of 'Ca. Methylobacter oryzae' KRF1, a novel species from the environmentally important Methylobacter clade 2.</title>
        <authorList>
            <person name="Khatri K."/>
            <person name="Mohite J.A."/>
            <person name="Pandit P.S."/>
            <person name="Bahulikar R."/>
            <person name="Rahalkar M.C."/>
        </authorList>
    </citation>
    <scope>NUCLEOTIDE SEQUENCE [LARGE SCALE GENOMIC DNA]</scope>
    <source>
        <strain evidence="5 6">KRF1</strain>
    </source>
</reference>
<dbReference type="PANTHER" id="PTHR43780:SF2">
    <property type="entry name" value="1-AMINOCYCLOPROPANE-1-CARBOXYLATE DEAMINASE-RELATED"/>
    <property type="match status" value="1"/>
</dbReference>
<keyword evidence="3" id="KW-0663">Pyridoxal phosphate</keyword>
<feature type="domain" description="Tryptophan synthase beta chain-like PALP" evidence="4">
    <location>
        <begin position="24"/>
        <end position="291"/>
    </location>
</feature>
<dbReference type="Pfam" id="PF00291">
    <property type="entry name" value="PALP"/>
    <property type="match status" value="1"/>
</dbReference>
<evidence type="ECO:0000313" key="5">
    <source>
        <dbReference type="EMBL" id="TRW94567.1"/>
    </source>
</evidence>
<organism evidence="5 6">
    <name type="scientific">Candidatus Methylobacter oryzae</name>
    <dbReference type="NCBI Taxonomy" id="2497749"/>
    <lineage>
        <taxon>Bacteria</taxon>
        <taxon>Pseudomonadati</taxon>
        <taxon>Pseudomonadota</taxon>
        <taxon>Gammaproteobacteria</taxon>
        <taxon>Methylococcales</taxon>
        <taxon>Methylococcaceae</taxon>
        <taxon>Methylobacter</taxon>
    </lineage>
</organism>
<dbReference type="RefSeq" id="WP_127029310.1">
    <property type="nucleotide sequence ID" value="NZ_RYFG02000097.1"/>
</dbReference>
<dbReference type="Proteomes" id="UP000733744">
    <property type="component" value="Unassembled WGS sequence"/>
</dbReference>
<dbReference type="InterPro" id="IPR027278">
    <property type="entry name" value="ACCD_DCysDesulf"/>
</dbReference>
<dbReference type="EMBL" id="RYFG02000097">
    <property type="protein sequence ID" value="TRW94567.1"/>
    <property type="molecule type" value="Genomic_DNA"/>
</dbReference>
<dbReference type="InterPro" id="IPR036052">
    <property type="entry name" value="TrpB-like_PALP_sf"/>
</dbReference>
<dbReference type="PIRSF" id="PIRSF006278">
    <property type="entry name" value="ACCD_DCysDesulf"/>
    <property type="match status" value="1"/>
</dbReference>
<comment type="caution">
    <text evidence="5">The sequence shown here is derived from an EMBL/GenBank/DDBJ whole genome shotgun (WGS) entry which is preliminary data.</text>
</comment>
<protein>
    <submittedName>
        <fullName evidence="5">1-aminocyclopropane-1-carboxylate deaminase/D-cysteine desulfhydrase</fullName>
    </submittedName>
</protein>
<name>A0ABY3CAF6_9GAMM</name>
<evidence type="ECO:0000313" key="6">
    <source>
        <dbReference type="Proteomes" id="UP000733744"/>
    </source>
</evidence>
<dbReference type="SUPFAM" id="SSF53686">
    <property type="entry name" value="Tryptophan synthase beta subunit-like PLP-dependent enzymes"/>
    <property type="match status" value="1"/>
</dbReference>
<evidence type="ECO:0000256" key="3">
    <source>
        <dbReference type="ARBA" id="ARBA00022898"/>
    </source>
</evidence>
<sequence>MHLELIKLEKTFNPSILTRIDDPLFRRYQIELWMKRDDLLHPVISGNKWRKLKYILDHALTLGADTLISMGGAYSNHLHALAYVGKVLGMKTVGLIRGERPEVLTPTLQDMAEWGMELKFVSRTEYRQLRQYKGYYDLPGLKPRHYWLPEGGAQALALKGVAELVDEMEISYDTLCVPSGTGTTLAGIIEAVPEQVSVLGVAALKNAGFLTAEVEGILSQSRNNWQINLDYHFGGFAKTNAELNAFIEDFELKTTIPLEPVYTGKMMHAVYDLIKKRYFKPGQRIIAVHTGGLQGKRGFS</sequence>
<evidence type="ECO:0000259" key="4">
    <source>
        <dbReference type="Pfam" id="PF00291"/>
    </source>
</evidence>
<evidence type="ECO:0000256" key="2">
    <source>
        <dbReference type="ARBA" id="ARBA00008639"/>
    </source>
</evidence>
<dbReference type="Gene3D" id="3.40.50.1100">
    <property type="match status" value="2"/>
</dbReference>
<comment type="cofactor">
    <cofactor evidence="1">
        <name>pyridoxal 5'-phosphate</name>
        <dbReference type="ChEBI" id="CHEBI:597326"/>
    </cofactor>
</comment>
<dbReference type="PANTHER" id="PTHR43780">
    <property type="entry name" value="1-AMINOCYCLOPROPANE-1-CARBOXYLATE DEAMINASE-RELATED"/>
    <property type="match status" value="1"/>
</dbReference>
<comment type="similarity">
    <text evidence="2">Belongs to the ACC deaminase/D-cysteine desulfhydrase family.</text>
</comment>
<accession>A0ABY3CAF6</accession>
<evidence type="ECO:0000256" key="1">
    <source>
        <dbReference type="ARBA" id="ARBA00001933"/>
    </source>
</evidence>
<proteinExistence type="inferred from homology"/>
<keyword evidence="6" id="KW-1185">Reference proteome</keyword>